<gene>
    <name evidence="2" type="ORF">ASILVAE211_02865</name>
</gene>
<dbReference type="RefSeq" id="WP_227319763.1">
    <property type="nucleotide sequence ID" value="NZ_JAESVB010000001.1"/>
</dbReference>
<comment type="caution">
    <text evidence="2">The sequence shown here is derived from an EMBL/GenBank/DDBJ whole genome shotgun (WGS) entry which is preliminary data.</text>
</comment>
<reference evidence="2" key="1">
    <citation type="journal article" date="2021" name="Microorganisms">
        <title>Acidisoma silvae sp. nov. and Acidisomacellulosilytica sp. nov., Two Acidophilic Bacteria Isolated from Decaying Wood, Hydrolyzing Cellulose and Producing Poly-3-hydroxybutyrate.</title>
        <authorList>
            <person name="Mieszkin S."/>
            <person name="Pouder E."/>
            <person name="Uroz S."/>
            <person name="Simon-Colin C."/>
            <person name="Alain K."/>
        </authorList>
    </citation>
    <scope>NUCLEOTIDE SEQUENCE</scope>
    <source>
        <strain evidence="2">HW T2.11</strain>
    </source>
</reference>
<reference evidence="2" key="2">
    <citation type="submission" date="2021-01" db="EMBL/GenBank/DDBJ databases">
        <authorList>
            <person name="Mieszkin S."/>
            <person name="Pouder E."/>
            <person name="Alain K."/>
        </authorList>
    </citation>
    <scope>NUCLEOTIDE SEQUENCE</scope>
    <source>
        <strain evidence="2">HW T2.11</strain>
    </source>
</reference>
<dbReference type="EMBL" id="JAESVB010000001">
    <property type="protein sequence ID" value="MCB8874110.1"/>
    <property type="molecule type" value="Genomic_DNA"/>
</dbReference>
<protein>
    <submittedName>
        <fullName evidence="2">Uncharacterized protein</fullName>
    </submittedName>
</protein>
<evidence type="ECO:0000313" key="2">
    <source>
        <dbReference type="EMBL" id="MCB8874110.1"/>
    </source>
</evidence>
<accession>A0A964DXB4</accession>
<organism evidence="2 3">
    <name type="scientific">Acidisoma silvae</name>
    <dbReference type="NCBI Taxonomy" id="2802396"/>
    <lineage>
        <taxon>Bacteria</taxon>
        <taxon>Pseudomonadati</taxon>
        <taxon>Pseudomonadota</taxon>
        <taxon>Alphaproteobacteria</taxon>
        <taxon>Acetobacterales</taxon>
        <taxon>Acidocellaceae</taxon>
        <taxon>Acidisoma</taxon>
    </lineage>
</organism>
<feature type="transmembrane region" description="Helical" evidence="1">
    <location>
        <begin position="53"/>
        <end position="73"/>
    </location>
</feature>
<keyword evidence="1" id="KW-0472">Membrane</keyword>
<name>A0A964DXB4_9PROT</name>
<proteinExistence type="predicted"/>
<feature type="transmembrane region" description="Helical" evidence="1">
    <location>
        <begin position="21"/>
        <end position="41"/>
    </location>
</feature>
<dbReference type="AlphaFoldDB" id="A0A964DXB4"/>
<evidence type="ECO:0000313" key="3">
    <source>
        <dbReference type="Proteomes" id="UP000708298"/>
    </source>
</evidence>
<dbReference type="Proteomes" id="UP000708298">
    <property type="component" value="Unassembled WGS sequence"/>
</dbReference>
<keyword evidence="3" id="KW-1185">Reference proteome</keyword>
<keyword evidence="1" id="KW-1133">Transmembrane helix</keyword>
<evidence type="ECO:0000256" key="1">
    <source>
        <dbReference type="SAM" id="Phobius"/>
    </source>
</evidence>
<sequence>MTRQRPLGKTARNEKLKLAASFFNSLAVSAVVAAFVVPGVGITEHRSPDPYRWHLVFVVACWCFFGVWLHIVAQAFPGRLVD</sequence>
<keyword evidence="1" id="KW-0812">Transmembrane</keyword>